<evidence type="ECO:0000313" key="9">
    <source>
        <dbReference type="EMBL" id="CAF4025836.1"/>
    </source>
</evidence>
<evidence type="ECO:0000256" key="1">
    <source>
        <dbReference type="ARBA" id="ARBA00004141"/>
    </source>
</evidence>
<evidence type="ECO:0000256" key="8">
    <source>
        <dbReference type="RuleBase" id="RU000488"/>
    </source>
</evidence>
<dbReference type="Gene3D" id="1.50.40.10">
    <property type="entry name" value="Mitochondrial carrier domain"/>
    <property type="match status" value="1"/>
</dbReference>
<evidence type="ECO:0000313" key="10">
    <source>
        <dbReference type="Proteomes" id="UP000663874"/>
    </source>
</evidence>
<dbReference type="AlphaFoldDB" id="A0A819QHA0"/>
<sequence length="148" mass="16446">MNKQENEHLSLSKTENVITSLFAGACAAAVAKTVIAPLDRAKITFQVTSSKFSYRGCFQFLKASFHNEGLLSWYRGNSANMARVLPSAAINYTAHEQWKRILETDKNERTPGLRFMAGSLAGVTSATFTYPLDLIRARMAVTNKTMYV</sequence>
<keyword evidence="6 7" id="KW-0472">Membrane</keyword>
<accession>A0A819QHA0</accession>
<dbReference type="PRINTS" id="PR00926">
    <property type="entry name" value="MITOCARRIER"/>
</dbReference>
<evidence type="ECO:0000256" key="5">
    <source>
        <dbReference type="ARBA" id="ARBA00022737"/>
    </source>
</evidence>
<keyword evidence="4 7" id="KW-0812">Transmembrane</keyword>
<organism evidence="9 10">
    <name type="scientific">Rotaria sordida</name>
    <dbReference type="NCBI Taxonomy" id="392033"/>
    <lineage>
        <taxon>Eukaryota</taxon>
        <taxon>Metazoa</taxon>
        <taxon>Spiralia</taxon>
        <taxon>Gnathifera</taxon>
        <taxon>Rotifera</taxon>
        <taxon>Eurotatoria</taxon>
        <taxon>Bdelloidea</taxon>
        <taxon>Philodinida</taxon>
        <taxon>Philodinidae</taxon>
        <taxon>Rotaria</taxon>
    </lineage>
</organism>
<evidence type="ECO:0000256" key="7">
    <source>
        <dbReference type="PROSITE-ProRule" id="PRU00282"/>
    </source>
</evidence>
<feature type="repeat" description="Solcar" evidence="7">
    <location>
        <begin position="109"/>
        <end position="148"/>
    </location>
</feature>
<dbReference type="Proteomes" id="UP000663874">
    <property type="component" value="Unassembled WGS sequence"/>
</dbReference>
<gene>
    <name evidence="9" type="ORF">FNK824_LOCUS27349</name>
</gene>
<dbReference type="InterPro" id="IPR023395">
    <property type="entry name" value="MCP_dom_sf"/>
</dbReference>
<comment type="caution">
    <text evidence="9">The sequence shown here is derived from an EMBL/GenBank/DDBJ whole genome shotgun (WGS) entry which is preliminary data.</text>
</comment>
<reference evidence="9" key="1">
    <citation type="submission" date="2021-02" db="EMBL/GenBank/DDBJ databases">
        <authorList>
            <person name="Nowell W R."/>
        </authorList>
    </citation>
    <scope>NUCLEOTIDE SEQUENCE</scope>
</reference>
<comment type="similarity">
    <text evidence="2 8">Belongs to the mitochondrial carrier (TC 2.A.29) family.</text>
</comment>
<dbReference type="PROSITE" id="PS50920">
    <property type="entry name" value="SOLCAR"/>
    <property type="match status" value="2"/>
</dbReference>
<feature type="repeat" description="Solcar" evidence="7">
    <location>
        <begin position="15"/>
        <end position="101"/>
    </location>
</feature>
<dbReference type="PANTHER" id="PTHR24089">
    <property type="entry name" value="SOLUTE CARRIER FAMILY 25"/>
    <property type="match status" value="1"/>
</dbReference>
<evidence type="ECO:0000256" key="6">
    <source>
        <dbReference type="ARBA" id="ARBA00023136"/>
    </source>
</evidence>
<dbReference type="InterPro" id="IPR018108">
    <property type="entry name" value="MCP_transmembrane"/>
</dbReference>
<evidence type="ECO:0000256" key="2">
    <source>
        <dbReference type="ARBA" id="ARBA00006375"/>
    </source>
</evidence>
<dbReference type="EMBL" id="CAJOBE010007070">
    <property type="protein sequence ID" value="CAF4025836.1"/>
    <property type="molecule type" value="Genomic_DNA"/>
</dbReference>
<name>A0A819QHA0_9BILA</name>
<keyword evidence="3 8" id="KW-0813">Transport</keyword>
<dbReference type="Pfam" id="PF00153">
    <property type="entry name" value="Mito_carr"/>
    <property type="match status" value="2"/>
</dbReference>
<dbReference type="GO" id="GO:0016020">
    <property type="term" value="C:membrane"/>
    <property type="evidence" value="ECO:0007669"/>
    <property type="project" value="UniProtKB-SubCell"/>
</dbReference>
<protein>
    <submittedName>
        <fullName evidence="9">Uncharacterized protein</fullName>
    </submittedName>
</protein>
<dbReference type="GO" id="GO:0055085">
    <property type="term" value="P:transmembrane transport"/>
    <property type="evidence" value="ECO:0007669"/>
    <property type="project" value="InterPro"/>
</dbReference>
<dbReference type="PROSITE" id="PS51257">
    <property type="entry name" value="PROKAR_LIPOPROTEIN"/>
    <property type="match status" value="1"/>
</dbReference>
<evidence type="ECO:0000256" key="4">
    <source>
        <dbReference type="ARBA" id="ARBA00022692"/>
    </source>
</evidence>
<keyword evidence="5" id="KW-0677">Repeat</keyword>
<dbReference type="InterPro" id="IPR002067">
    <property type="entry name" value="MCP"/>
</dbReference>
<evidence type="ECO:0000256" key="3">
    <source>
        <dbReference type="ARBA" id="ARBA00022448"/>
    </source>
</evidence>
<proteinExistence type="inferred from homology"/>
<dbReference type="SUPFAM" id="SSF103506">
    <property type="entry name" value="Mitochondrial carrier"/>
    <property type="match status" value="1"/>
</dbReference>
<comment type="subcellular location">
    <subcellularLocation>
        <location evidence="1">Membrane</location>
        <topology evidence="1">Multi-pass membrane protein</topology>
    </subcellularLocation>
</comment>